<comment type="caution">
    <text evidence="1">The sequence shown here is derived from an EMBL/GenBank/DDBJ whole genome shotgun (WGS) entry which is preliminary data.</text>
</comment>
<evidence type="ECO:0000313" key="2">
    <source>
        <dbReference type="Proteomes" id="UP000222564"/>
    </source>
</evidence>
<dbReference type="EMBL" id="AWQQ01000147">
    <property type="protein sequence ID" value="PHJ36811.1"/>
    <property type="molecule type" value="Genomic_DNA"/>
</dbReference>
<keyword evidence="2" id="KW-1185">Reference proteome</keyword>
<name>A0A2C6L1D5_9FIRM</name>
<protein>
    <submittedName>
        <fullName evidence="1">Uncharacterized protein</fullName>
    </submittedName>
</protein>
<dbReference type="Proteomes" id="UP000222564">
    <property type="component" value="Unassembled WGS sequence"/>
</dbReference>
<sequence length="53" mass="5629">MERNVKNLATPLYSSGLCPAITQSDAPPMMLFLDYVGSSPARKAAMAPVMVSV</sequence>
<accession>A0A2C6L1D5</accession>
<reference evidence="1 2" key="1">
    <citation type="submission" date="2013-09" db="EMBL/GenBank/DDBJ databases">
        <title>Biodegradation of hydrocarbons in the deep terrestrial subsurface : characterization of a microbial consortium composed of two Desulfotomaculum species originating from a deep geological formation.</title>
        <authorList>
            <person name="Aullo T."/>
            <person name="Berlendis S."/>
            <person name="Lascourreges J.-F."/>
            <person name="Dessort D."/>
            <person name="Saint-Laurent S."/>
            <person name="Schraauwers B."/>
            <person name="Mas J."/>
            <person name="Magot M."/>
            <person name="Ranchou-Peyruse A."/>
        </authorList>
    </citation>
    <scope>NUCLEOTIDE SEQUENCE [LARGE SCALE GENOMIC DNA]</scope>
    <source>
        <strain evidence="1 2">Bs107</strain>
    </source>
</reference>
<gene>
    <name evidence="1" type="ORF">P378_20095</name>
</gene>
<dbReference type="AlphaFoldDB" id="A0A2C6L1D5"/>
<evidence type="ECO:0000313" key="1">
    <source>
        <dbReference type="EMBL" id="PHJ36811.1"/>
    </source>
</evidence>
<proteinExistence type="predicted"/>
<organism evidence="1 2">
    <name type="scientific">Desulforamulus profundi</name>
    <dbReference type="NCBI Taxonomy" id="1383067"/>
    <lineage>
        <taxon>Bacteria</taxon>
        <taxon>Bacillati</taxon>
        <taxon>Bacillota</taxon>
        <taxon>Clostridia</taxon>
        <taxon>Eubacteriales</taxon>
        <taxon>Peptococcaceae</taxon>
        <taxon>Desulforamulus</taxon>
    </lineage>
</organism>